<dbReference type="SUPFAM" id="SSF50324">
    <property type="entry name" value="Inorganic pyrophosphatase"/>
    <property type="match status" value="1"/>
</dbReference>
<dbReference type="InterPro" id="IPR036649">
    <property type="entry name" value="Pyrophosphatase_sf"/>
</dbReference>
<evidence type="ECO:0000313" key="9">
    <source>
        <dbReference type="Proteomes" id="UP001583172"/>
    </source>
</evidence>
<keyword evidence="4" id="KW-0479">Metal-binding</keyword>
<dbReference type="EC" id="3.6.1.1" evidence="3"/>
<feature type="compositionally biased region" description="Polar residues" evidence="7">
    <location>
        <begin position="1"/>
        <end position="11"/>
    </location>
</feature>
<protein>
    <recommendedName>
        <fullName evidence="3">inorganic diphosphatase</fullName>
        <ecNumber evidence="3">3.6.1.1</ecNumber>
    </recommendedName>
</protein>
<keyword evidence="5" id="KW-0378">Hydrolase</keyword>
<dbReference type="Proteomes" id="UP001583172">
    <property type="component" value="Unassembled WGS sequence"/>
</dbReference>
<dbReference type="InterPro" id="IPR008162">
    <property type="entry name" value="Pyrophosphatase"/>
</dbReference>
<proteinExistence type="inferred from homology"/>
<keyword evidence="6" id="KW-0460">Magnesium</keyword>
<organism evidence="8 9">
    <name type="scientific">Humicola insolens</name>
    <name type="common">Soft-rot fungus</name>
    <dbReference type="NCBI Taxonomy" id="85995"/>
    <lineage>
        <taxon>Eukaryota</taxon>
        <taxon>Fungi</taxon>
        <taxon>Dikarya</taxon>
        <taxon>Ascomycota</taxon>
        <taxon>Pezizomycotina</taxon>
        <taxon>Sordariomycetes</taxon>
        <taxon>Sordariomycetidae</taxon>
        <taxon>Sordariales</taxon>
        <taxon>Chaetomiaceae</taxon>
        <taxon>Mycothermus</taxon>
    </lineage>
</organism>
<dbReference type="Pfam" id="PF00719">
    <property type="entry name" value="Pyrophosphatase"/>
    <property type="match status" value="1"/>
</dbReference>
<evidence type="ECO:0000256" key="5">
    <source>
        <dbReference type="ARBA" id="ARBA00022801"/>
    </source>
</evidence>
<feature type="region of interest" description="Disordered" evidence="7">
    <location>
        <begin position="225"/>
        <end position="257"/>
    </location>
</feature>
<gene>
    <name evidence="8" type="ORF">VTJ49DRAFT_5197</name>
</gene>
<name>A0ABR3VKN2_HUMIN</name>
<dbReference type="EMBL" id="JAZGSY010000042">
    <property type="protein sequence ID" value="KAL1842460.1"/>
    <property type="molecule type" value="Genomic_DNA"/>
</dbReference>
<dbReference type="CDD" id="cd00412">
    <property type="entry name" value="pyrophosphatase"/>
    <property type="match status" value="1"/>
</dbReference>
<evidence type="ECO:0000256" key="2">
    <source>
        <dbReference type="ARBA" id="ARBA00006220"/>
    </source>
</evidence>
<evidence type="ECO:0000256" key="4">
    <source>
        <dbReference type="ARBA" id="ARBA00022723"/>
    </source>
</evidence>
<dbReference type="PANTHER" id="PTHR10286">
    <property type="entry name" value="INORGANIC PYROPHOSPHATASE"/>
    <property type="match status" value="1"/>
</dbReference>
<dbReference type="Gene3D" id="3.90.80.10">
    <property type="entry name" value="Inorganic pyrophosphatase"/>
    <property type="match status" value="1"/>
</dbReference>
<comment type="cofactor">
    <cofactor evidence="1">
        <name>Mg(2+)</name>
        <dbReference type="ChEBI" id="CHEBI:18420"/>
    </cofactor>
</comment>
<comment type="similarity">
    <text evidence="2">Belongs to the PPase family.</text>
</comment>
<evidence type="ECO:0000313" key="8">
    <source>
        <dbReference type="EMBL" id="KAL1842460.1"/>
    </source>
</evidence>
<reference evidence="8 9" key="1">
    <citation type="journal article" date="2024" name="Commun. Biol.">
        <title>Comparative genomic analysis of thermophilic fungi reveals convergent evolutionary adaptations and gene losses.</title>
        <authorList>
            <person name="Steindorff A.S."/>
            <person name="Aguilar-Pontes M.V."/>
            <person name="Robinson A.J."/>
            <person name="Andreopoulos B."/>
            <person name="LaButti K."/>
            <person name="Kuo A."/>
            <person name="Mondo S."/>
            <person name="Riley R."/>
            <person name="Otillar R."/>
            <person name="Haridas S."/>
            <person name="Lipzen A."/>
            <person name="Grimwood J."/>
            <person name="Schmutz J."/>
            <person name="Clum A."/>
            <person name="Reid I.D."/>
            <person name="Moisan M.C."/>
            <person name="Butler G."/>
            <person name="Nguyen T.T.M."/>
            <person name="Dewar K."/>
            <person name="Conant G."/>
            <person name="Drula E."/>
            <person name="Henrissat B."/>
            <person name="Hansel C."/>
            <person name="Singer S."/>
            <person name="Hutchinson M.I."/>
            <person name="de Vries R.P."/>
            <person name="Natvig D.O."/>
            <person name="Powell A.J."/>
            <person name="Tsang A."/>
            <person name="Grigoriev I.V."/>
        </authorList>
    </citation>
    <scope>NUCLEOTIDE SEQUENCE [LARGE SCALE GENOMIC DNA]</scope>
    <source>
        <strain evidence="8 9">CBS 620.91</strain>
    </source>
</reference>
<dbReference type="PROSITE" id="PS00387">
    <property type="entry name" value="PPASE"/>
    <property type="match status" value="1"/>
</dbReference>
<comment type="caution">
    <text evidence="8">The sequence shown here is derived from an EMBL/GenBank/DDBJ whole genome shotgun (WGS) entry which is preliminary data.</text>
</comment>
<evidence type="ECO:0000256" key="6">
    <source>
        <dbReference type="ARBA" id="ARBA00022842"/>
    </source>
</evidence>
<evidence type="ECO:0000256" key="3">
    <source>
        <dbReference type="ARBA" id="ARBA00012146"/>
    </source>
</evidence>
<accession>A0ABR3VKN2</accession>
<sequence length="287" mass="32659">MGTGIGNNTARPSKKSSHPEYSIKRTGRPFSSEYRIYFERTSPFCSLEYWDDILDKKPRFVKNCFPYKGYLWNYGALPQTWEDPHSHHPDTHAPGDNDPLDVIEIGRAVARPGDVLRVRPLGILGLLDEGKTDWKLLVINVDDPLARGHDALRDIGDVEDRLPGLLDAARDWFRIYKVPDGKKPNDFAFHGAWRDRKYAERIIDECEDAWKKLVHGQVKAKDVSVENTTLDGTPGKLDPDSVSLPKDEDRSPAPVEQDLDEWFYLDRDNLEGDVRSEGGMNIMLELG</sequence>
<evidence type="ECO:0000256" key="7">
    <source>
        <dbReference type="SAM" id="MobiDB-lite"/>
    </source>
</evidence>
<evidence type="ECO:0000256" key="1">
    <source>
        <dbReference type="ARBA" id="ARBA00001946"/>
    </source>
</evidence>
<keyword evidence="9" id="KW-1185">Reference proteome</keyword>
<feature type="region of interest" description="Disordered" evidence="7">
    <location>
        <begin position="1"/>
        <end position="24"/>
    </location>
</feature>